<reference evidence="8 9" key="1">
    <citation type="journal article" date="2019" name="Nat. Ecol. Evol.">
        <title>Megaphylogeny resolves global patterns of mushroom evolution.</title>
        <authorList>
            <person name="Varga T."/>
            <person name="Krizsan K."/>
            <person name="Foldi C."/>
            <person name="Dima B."/>
            <person name="Sanchez-Garcia M."/>
            <person name="Sanchez-Ramirez S."/>
            <person name="Szollosi G.J."/>
            <person name="Szarkandi J.G."/>
            <person name="Papp V."/>
            <person name="Albert L."/>
            <person name="Andreopoulos W."/>
            <person name="Angelini C."/>
            <person name="Antonin V."/>
            <person name="Barry K.W."/>
            <person name="Bougher N.L."/>
            <person name="Buchanan P."/>
            <person name="Buyck B."/>
            <person name="Bense V."/>
            <person name="Catcheside P."/>
            <person name="Chovatia M."/>
            <person name="Cooper J."/>
            <person name="Damon W."/>
            <person name="Desjardin D."/>
            <person name="Finy P."/>
            <person name="Geml J."/>
            <person name="Haridas S."/>
            <person name="Hughes K."/>
            <person name="Justo A."/>
            <person name="Karasinski D."/>
            <person name="Kautmanova I."/>
            <person name="Kiss B."/>
            <person name="Kocsube S."/>
            <person name="Kotiranta H."/>
            <person name="LaButti K.M."/>
            <person name="Lechner B.E."/>
            <person name="Liimatainen K."/>
            <person name="Lipzen A."/>
            <person name="Lukacs Z."/>
            <person name="Mihaltcheva S."/>
            <person name="Morgado L.N."/>
            <person name="Niskanen T."/>
            <person name="Noordeloos M.E."/>
            <person name="Ohm R.A."/>
            <person name="Ortiz-Santana B."/>
            <person name="Ovrebo C."/>
            <person name="Racz N."/>
            <person name="Riley R."/>
            <person name="Savchenko A."/>
            <person name="Shiryaev A."/>
            <person name="Soop K."/>
            <person name="Spirin V."/>
            <person name="Szebenyi C."/>
            <person name="Tomsovsky M."/>
            <person name="Tulloss R.E."/>
            <person name="Uehling J."/>
            <person name="Grigoriev I.V."/>
            <person name="Vagvolgyi C."/>
            <person name="Papp T."/>
            <person name="Martin F.M."/>
            <person name="Miettinen O."/>
            <person name="Hibbett D.S."/>
            <person name="Nagy L.G."/>
        </authorList>
    </citation>
    <scope>NUCLEOTIDE SEQUENCE [LARGE SCALE GENOMIC DNA]</scope>
    <source>
        <strain evidence="8 9">CBS 166.37</strain>
    </source>
</reference>
<feature type="compositionally biased region" description="Basic and acidic residues" evidence="6">
    <location>
        <begin position="518"/>
        <end position="527"/>
    </location>
</feature>
<dbReference type="InterPro" id="IPR003653">
    <property type="entry name" value="Peptidase_C48_C"/>
</dbReference>
<proteinExistence type="inferred from homology"/>
<dbReference type="PANTHER" id="PTHR46896:SF3">
    <property type="entry name" value="FI06413P-RELATED"/>
    <property type="match status" value="1"/>
</dbReference>
<dbReference type="Proteomes" id="UP000308652">
    <property type="component" value="Unassembled WGS sequence"/>
</dbReference>
<evidence type="ECO:0000259" key="7">
    <source>
        <dbReference type="PROSITE" id="PS50600"/>
    </source>
</evidence>
<feature type="region of interest" description="Disordered" evidence="6">
    <location>
        <begin position="759"/>
        <end position="827"/>
    </location>
</feature>
<dbReference type="PANTHER" id="PTHR46896">
    <property type="entry name" value="SENTRIN-SPECIFIC PROTEASE"/>
    <property type="match status" value="1"/>
</dbReference>
<evidence type="ECO:0000313" key="9">
    <source>
        <dbReference type="Proteomes" id="UP000308652"/>
    </source>
</evidence>
<feature type="region of interest" description="Disordered" evidence="6">
    <location>
        <begin position="1008"/>
        <end position="1065"/>
    </location>
</feature>
<dbReference type="AlphaFoldDB" id="A0A5C3M7I9"/>
<feature type="domain" description="Ubiquitin-like protease family profile" evidence="7">
    <location>
        <begin position="564"/>
        <end position="950"/>
    </location>
</feature>
<feature type="compositionally biased region" description="Polar residues" evidence="6">
    <location>
        <begin position="765"/>
        <end position="784"/>
    </location>
</feature>
<organism evidence="8 9">
    <name type="scientific">Crucibulum laeve</name>
    <dbReference type="NCBI Taxonomy" id="68775"/>
    <lineage>
        <taxon>Eukaryota</taxon>
        <taxon>Fungi</taxon>
        <taxon>Dikarya</taxon>
        <taxon>Basidiomycota</taxon>
        <taxon>Agaricomycotina</taxon>
        <taxon>Agaricomycetes</taxon>
        <taxon>Agaricomycetidae</taxon>
        <taxon>Agaricales</taxon>
        <taxon>Agaricineae</taxon>
        <taxon>Nidulariaceae</taxon>
        <taxon>Crucibulum</taxon>
    </lineage>
</organism>
<feature type="compositionally biased region" description="Basic residues" evidence="6">
    <location>
        <begin position="1044"/>
        <end position="1054"/>
    </location>
</feature>
<keyword evidence="9" id="KW-1185">Reference proteome</keyword>
<dbReference type="GO" id="GO:0006508">
    <property type="term" value="P:proteolysis"/>
    <property type="evidence" value="ECO:0007669"/>
    <property type="project" value="UniProtKB-KW"/>
</dbReference>
<evidence type="ECO:0000256" key="3">
    <source>
        <dbReference type="ARBA" id="ARBA00022670"/>
    </source>
</evidence>
<gene>
    <name evidence="8" type="ORF">BDQ12DRAFT_462220</name>
</gene>
<dbReference type="GO" id="GO:0005634">
    <property type="term" value="C:nucleus"/>
    <property type="evidence" value="ECO:0007669"/>
    <property type="project" value="TreeGrafter"/>
</dbReference>
<feature type="compositionally biased region" description="Basic and acidic residues" evidence="6">
    <location>
        <begin position="1008"/>
        <end position="1022"/>
    </location>
</feature>
<dbReference type="GO" id="GO:0070139">
    <property type="term" value="F:SUMO-specific endopeptidase activity"/>
    <property type="evidence" value="ECO:0007669"/>
    <property type="project" value="TreeGrafter"/>
</dbReference>
<dbReference type="InterPro" id="IPR038765">
    <property type="entry name" value="Papain-like_cys_pep_sf"/>
</dbReference>
<keyword evidence="4" id="KW-0833">Ubl conjugation pathway</keyword>
<dbReference type="InterPro" id="IPR051947">
    <property type="entry name" value="Sentrin-specific_protease"/>
</dbReference>
<feature type="compositionally biased region" description="Basic residues" evidence="6">
    <location>
        <begin position="528"/>
        <end position="539"/>
    </location>
</feature>
<comment type="similarity">
    <text evidence="1">Belongs to the peptidase C48 family.</text>
</comment>
<feature type="compositionally biased region" description="Polar residues" evidence="6">
    <location>
        <begin position="83"/>
        <end position="95"/>
    </location>
</feature>
<feature type="compositionally biased region" description="Acidic residues" evidence="6">
    <location>
        <begin position="1023"/>
        <end position="1034"/>
    </location>
</feature>
<evidence type="ECO:0000256" key="5">
    <source>
        <dbReference type="ARBA" id="ARBA00022801"/>
    </source>
</evidence>
<dbReference type="EMBL" id="ML213596">
    <property type="protein sequence ID" value="TFK40643.1"/>
    <property type="molecule type" value="Genomic_DNA"/>
</dbReference>
<evidence type="ECO:0000313" key="8">
    <source>
        <dbReference type="EMBL" id="TFK40643.1"/>
    </source>
</evidence>
<dbReference type="OrthoDB" id="442460at2759"/>
<evidence type="ECO:0000256" key="6">
    <source>
        <dbReference type="SAM" id="MobiDB-lite"/>
    </source>
</evidence>
<dbReference type="SUPFAM" id="SSF54001">
    <property type="entry name" value="Cysteine proteinases"/>
    <property type="match status" value="1"/>
</dbReference>
<feature type="region of interest" description="Disordered" evidence="6">
    <location>
        <begin position="461"/>
        <end position="550"/>
    </location>
</feature>
<evidence type="ECO:0000256" key="2">
    <source>
        <dbReference type="ARBA" id="ARBA00022553"/>
    </source>
</evidence>
<feature type="compositionally biased region" description="Polar residues" evidence="6">
    <location>
        <begin position="800"/>
        <end position="809"/>
    </location>
</feature>
<name>A0A5C3M7I9_9AGAR</name>
<keyword evidence="2" id="KW-0597">Phosphoprotein</keyword>
<dbReference type="GO" id="GO:0016926">
    <property type="term" value="P:protein desumoylation"/>
    <property type="evidence" value="ECO:0007669"/>
    <property type="project" value="TreeGrafter"/>
</dbReference>
<feature type="region of interest" description="Disordered" evidence="6">
    <location>
        <begin position="20"/>
        <end position="56"/>
    </location>
</feature>
<dbReference type="Gene3D" id="3.40.395.10">
    <property type="entry name" value="Adenoviral Proteinase, Chain A"/>
    <property type="match status" value="1"/>
</dbReference>
<dbReference type="GO" id="GO:0005737">
    <property type="term" value="C:cytoplasm"/>
    <property type="evidence" value="ECO:0007669"/>
    <property type="project" value="TreeGrafter"/>
</dbReference>
<feature type="compositionally biased region" description="Acidic residues" evidence="6">
    <location>
        <begin position="787"/>
        <end position="798"/>
    </location>
</feature>
<dbReference type="Pfam" id="PF02902">
    <property type="entry name" value="Peptidase_C48"/>
    <property type="match status" value="2"/>
</dbReference>
<keyword evidence="5" id="KW-0378">Hydrolase</keyword>
<evidence type="ECO:0000256" key="1">
    <source>
        <dbReference type="ARBA" id="ARBA00005234"/>
    </source>
</evidence>
<feature type="region of interest" description="Disordered" evidence="6">
    <location>
        <begin position="77"/>
        <end position="104"/>
    </location>
</feature>
<protein>
    <recommendedName>
        <fullName evidence="7">Ubiquitin-like protease family profile domain-containing protein</fullName>
    </recommendedName>
</protein>
<dbReference type="STRING" id="68775.A0A5C3M7I9"/>
<sequence length="1065" mass="120089">MNPARLNPTDRNDINSLVAIAGSSRDRRDASNSAGPWKNKPTAIPSPHNNQRTTQRRLTHAEQLDPSLHFLSQKQKERRFGNATAQSVVASTVKGQPSKKRRIDETPRAATPILPPRMAKNKYKMLSEVPPLGPENLHDDQDIINLVDDEGNTTTDDLNMSSPSRPMHISSEEYAYKDVKLVSSKVSSSHNRHMNATAGPSQIAQDGKATKWVEQQYWSSDYDSIEQFPSEDAALKRNAKGSNVKRKIDLFEKNGPRLDLVEMNKKVSIKKGMQPKEPRRTTWLDPIATSATPFTTSSAQHPKIQKNNISQKNHLPVQDIYIGLTHYATREDKNYLVHWAASQLLLFKESSGKNVLKLDPSYHLDKLTCTDLNENETHLIQLRTITPNSRHNAQPNNAFKLGDARLGLITLRFNTKDPHWSEANYQALIHVLREQISDKSTIRKAAAETLFTKADRASQMYEVTSKRSELQSSVMQTSEENRRPPKRSAPDDDETWDEASPPPVESLITGMTRRRQSARTEELESHDHKRSNPARRSTRKANASPKPDPDEVILVYPQGIPGAVNITNADLSRLQPGEFLNDTLIEFGLKLWLRELERSHPELVKQIHVFSSFFYKKLNKRKTEEGYETVRKWTSKFDIFDKKYIIVPINENLHWYLAIIYEPEHVLLPPPPAVTPSTRQKSKLLTADKPPSRILFEPVATPELIAEEALVAETSITPNTEVSDSSSQMLSEAEVEKSCFDFKAKVTISQASEKLRLGSPLNIDSAPSPTEETRNIQQSSSPLSPLTEDEMEIDELESTPEGSQLSPTVSDFGPPAPDEQPNPATMKSEAIPPALFYGHSASNAKGKEKAIPYPEPLPMDVVHVEVEEEEHVQAQTFTQPKTRIFTLDSLGSEHRHAIRQLRIYLKLEARDKKGIDISNTSDAEGRVAPVPVQPNFCDCGIYLLHLAQTFMTDPQGYFQTILKSKKNMPNAERQVIWHDDQIASIRENLNTRIRELSVEWKKERVAKEEVKKKEAQEAKPDAELVESSDDDIDIVEMTPPPGKNKSKPLPKRKTIASTPAERIRG</sequence>
<dbReference type="Gene3D" id="1.10.418.20">
    <property type="match status" value="1"/>
</dbReference>
<evidence type="ECO:0000256" key="4">
    <source>
        <dbReference type="ARBA" id="ARBA00022786"/>
    </source>
</evidence>
<dbReference type="PROSITE" id="PS50600">
    <property type="entry name" value="ULP_PROTEASE"/>
    <property type="match status" value="1"/>
</dbReference>
<accession>A0A5C3M7I9</accession>
<keyword evidence="3" id="KW-0645">Protease</keyword>